<dbReference type="SUPFAM" id="SSF158682">
    <property type="entry name" value="TerB-like"/>
    <property type="match status" value="1"/>
</dbReference>
<feature type="topological domain" description="Cytoplasmic" evidence="7">
    <location>
        <begin position="40"/>
        <end position="272"/>
    </location>
</feature>
<dbReference type="AlphaFoldDB" id="A0A2P8EYM1"/>
<evidence type="ECO:0000256" key="8">
    <source>
        <dbReference type="SAM" id="Phobius"/>
    </source>
</evidence>
<dbReference type="PANTHER" id="PTHR24074">
    <property type="entry name" value="CO-CHAPERONE PROTEIN DJLA"/>
    <property type="match status" value="1"/>
</dbReference>
<dbReference type="SUPFAM" id="SSF46565">
    <property type="entry name" value="Chaperone J-domain"/>
    <property type="match status" value="1"/>
</dbReference>
<comment type="subcellular location">
    <subcellularLocation>
        <location evidence="7">Cell inner membrane</location>
        <topology evidence="7">Single-pass type III membrane protein</topology>
    </subcellularLocation>
</comment>
<gene>
    <name evidence="7" type="primary">djlA</name>
    <name evidence="10" type="ORF">CLV44_10714</name>
</gene>
<keyword evidence="11" id="KW-1185">Reference proteome</keyword>
<keyword evidence="5 7" id="KW-0472">Membrane</keyword>
<dbReference type="InterPro" id="IPR001623">
    <property type="entry name" value="DnaJ_domain"/>
</dbReference>
<dbReference type="GO" id="GO:0051087">
    <property type="term" value="F:protein-folding chaperone binding"/>
    <property type="evidence" value="ECO:0007669"/>
    <property type="project" value="InterPro"/>
</dbReference>
<dbReference type="OrthoDB" id="9782583at2"/>
<name>A0A2P8EYM1_9GAMM</name>
<dbReference type="GO" id="GO:0005886">
    <property type="term" value="C:plasma membrane"/>
    <property type="evidence" value="ECO:0007669"/>
    <property type="project" value="UniProtKB-SubCell"/>
</dbReference>
<evidence type="ECO:0000259" key="9">
    <source>
        <dbReference type="PROSITE" id="PS50076"/>
    </source>
</evidence>
<evidence type="ECO:0000313" key="11">
    <source>
        <dbReference type="Proteomes" id="UP000242133"/>
    </source>
</evidence>
<protein>
    <recommendedName>
        <fullName evidence="7">Co-chaperone protein DjlA</fullName>
    </recommendedName>
</protein>
<dbReference type="InterPro" id="IPR036869">
    <property type="entry name" value="J_dom_sf"/>
</dbReference>
<dbReference type="HAMAP" id="MF_01153">
    <property type="entry name" value="DjlA"/>
    <property type="match status" value="1"/>
</dbReference>
<dbReference type="CDD" id="cd07316">
    <property type="entry name" value="terB_like_DjlA"/>
    <property type="match status" value="1"/>
</dbReference>
<keyword evidence="4 7" id="KW-1133">Transmembrane helix</keyword>
<dbReference type="InterPro" id="IPR007791">
    <property type="entry name" value="DjlA_N"/>
</dbReference>
<dbReference type="CDD" id="cd06257">
    <property type="entry name" value="DnaJ"/>
    <property type="match status" value="1"/>
</dbReference>
<dbReference type="SMART" id="SM00271">
    <property type="entry name" value="DnaJ"/>
    <property type="match status" value="1"/>
</dbReference>
<dbReference type="Proteomes" id="UP000242133">
    <property type="component" value="Unassembled WGS sequence"/>
</dbReference>
<organism evidence="10 11">
    <name type="scientific">Marinobacterium halophilum</name>
    <dbReference type="NCBI Taxonomy" id="267374"/>
    <lineage>
        <taxon>Bacteria</taxon>
        <taxon>Pseudomonadati</taxon>
        <taxon>Pseudomonadota</taxon>
        <taxon>Gammaproteobacteria</taxon>
        <taxon>Oceanospirillales</taxon>
        <taxon>Oceanospirillaceae</taxon>
        <taxon>Marinobacterium</taxon>
    </lineage>
</organism>
<feature type="transmembrane region" description="Helical" evidence="8">
    <location>
        <begin position="15"/>
        <end position="41"/>
    </location>
</feature>
<proteinExistence type="inferred from homology"/>
<comment type="subunit">
    <text evidence="7">Homodimer.</text>
</comment>
<dbReference type="Gene3D" id="1.10.287.110">
    <property type="entry name" value="DnaJ domain"/>
    <property type="match status" value="1"/>
</dbReference>
<dbReference type="NCBIfam" id="NF006948">
    <property type="entry name" value="PRK09430.1"/>
    <property type="match status" value="1"/>
</dbReference>
<dbReference type="InterPro" id="IPR050817">
    <property type="entry name" value="DjlA_DnaK_co-chaperone"/>
</dbReference>
<comment type="function">
    <text evidence="7">Regulatory DnaK co-chaperone. Direct interaction between DnaK and DjlA is needed for the induction of the wcaABCDE operon, involved in the synthesis of a colanic acid polysaccharide capsule, possibly through activation of the RcsB/RcsC phosphotransfer signaling pathway. The colanic acid capsule may help the bacterium survive conditions outside the host.</text>
</comment>
<evidence type="ECO:0000256" key="5">
    <source>
        <dbReference type="ARBA" id="ARBA00023136"/>
    </source>
</evidence>
<keyword evidence="6 7" id="KW-0143">Chaperone</keyword>
<dbReference type="RefSeq" id="WP_106591212.1">
    <property type="nucleotide sequence ID" value="NZ_PYGI01000007.1"/>
</dbReference>
<evidence type="ECO:0000256" key="2">
    <source>
        <dbReference type="ARBA" id="ARBA00022519"/>
    </source>
</evidence>
<keyword evidence="3 7" id="KW-0812">Transmembrane</keyword>
<evidence type="ECO:0000256" key="7">
    <source>
        <dbReference type="HAMAP-Rule" id="MF_01153"/>
    </source>
</evidence>
<feature type="topological domain" description="Periplasmic" evidence="7">
    <location>
        <begin position="1"/>
        <end position="15"/>
    </location>
</feature>
<sequence>MQELIAQLKHNRTGLVIGGLIGLLSGGPVGLLLGGTVGFLLQRALRRKLQDYNPQQLFFRATFSVMGRLAKADGRVSEQEIRFAREVMTRMGLSDARKRDAIACFNEGKDEDFDLAQVLRPLSILLRNRAAVKLMFIEIQLQAAMADGEVSPAEQAVLQQVFTLLQFTPEEVELLMSRMRAEDAFRRHSWESHQQSGFNSAGLLEDAYGVLGVSADATDAEVKKAWRKLMSQHHPDKLIAKGVPEDMVQLAKERTQEIQAAYDRVKSARGMR</sequence>
<evidence type="ECO:0000256" key="3">
    <source>
        <dbReference type="ARBA" id="ARBA00022692"/>
    </source>
</evidence>
<dbReference type="Pfam" id="PF05099">
    <property type="entry name" value="TerB"/>
    <property type="match status" value="1"/>
</dbReference>
<feature type="domain" description="J" evidence="9">
    <location>
        <begin position="206"/>
        <end position="272"/>
    </location>
</feature>
<dbReference type="InterPro" id="IPR029024">
    <property type="entry name" value="TerB-like"/>
</dbReference>
<dbReference type="EMBL" id="PYGI01000007">
    <property type="protein sequence ID" value="PSL14563.1"/>
    <property type="molecule type" value="Genomic_DNA"/>
</dbReference>
<accession>A0A2P8EYM1</accession>
<dbReference type="InterPro" id="IPR023749">
    <property type="entry name" value="DjlA"/>
</dbReference>
<evidence type="ECO:0000256" key="4">
    <source>
        <dbReference type="ARBA" id="ARBA00022989"/>
    </source>
</evidence>
<evidence type="ECO:0000256" key="1">
    <source>
        <dbReference type="ARBA" id="ARBA00022475"/>
    </source>
</evidence>
<dbReference type="Gene3D" id="1.10.3680.10">
    <property type="entry name" value="TerB-like"/>
    <property type="match status" value="1"/>
</dbReference>
<dbReference type="PROSITE" id="PS50076">
    <property type="entry name" value="DNAJ_2"/>
    <property type="match status" value="1"/>
</dbReference>
<evidence type="ECO:0000313" key="10">
    <source>
        <dbReference type="EMBL" id="PSL14563.1"/>
    </source>
</evidence>
<keyword evidence="1 7" id="KW-1003">Cell membrane</keyword>
<comment type="domain">
    <text evidence="7">The transmembrane domain is a dimerization domain.</text>
</comment>
<dbReference type="Pfam" id="PF00226">
    <property type="entry name" value="DnaJ"/>
    <property type="match status" value="1"/>
</dbReference>
<comment type="caution">
    <text evidence="10">The sequence shown here is derived from an EMBL/GenBank/DDBJ whole genome shotgun (WGS) entry which is preliminary data.</text>
</comment>
<keyword evidence="2 7" id="KW-0997">Cell inner membrane</keyword>
<evidence type="ECO:0000256" key="6">
    <source>
        <dbReference type="ARBA" id="ARBA00023186"/>
    </source>
</evidence>
<reference evidence="10 11" key="1">
    <citation type="submission" date="2018-03" db="EMBL/GenBank/DDBJ databases">
        <title>Genomic Encyclopedia of Archaeal and Bacterial Type Strains, Phase II (KMG-II): from individual species to whole genera.</title>
        <authorList>
            <person name="Goeker M."/>
        </authorList>
    </citation>
    <scope>NUCLEOTIDE SEQUENCE [LARGE SCALE GENOMIC DNA]</scope>
    <source>
        <strain evidence="10 11">DSM 17586</strain>
    </source>
</reference>
<dbReference type="PRINTS" id="PR00625">
    <property type="entry name" value="JDOMAIN"/>
</dbReference>